<dbReference type="HOGENOM" id="CLU_021611_3_0_1"/>
<dbReference type="EMBL" id="FN430349">
    <property type="protein sequence ID" value="CAZ85384.1"/>
    <property type="molecule type" value="Genomic_DNA"/>
</dbReference>
<evidence type="ECO:0000256" key="3">
    <source>
        <dbReference type="ARBA" id="ARBA00022448"/>
    </source>
</evidence>
<reference evidence="9 10" key="1">
    <citation type="journal article" date="2010" name="Nature">
        <title>Perigord black truffle genome uncovers evolutionary origins and mechanisms of symbiosis.</title>
        <authorList>
            <person name="Martin F."/>
            <person name="Kohler A."/>
            <person name="Murat C."/>
            <person name="Balestrini R."/>
            <person name="Coutinho P.M."/>
            <person name="Jaillon O."/>
            <person name="Montanini B."/>
            <person name="Morin E."/>
            <person name="Noel B."/>
            <person name="Percudani R."/>
            <person name="Porcel B."/>
            <person name="Rubini A."/>
            <person name="Amicucci A."/>
            <person name="Amselem J."/>
            <person name="Anthouard V."/>
            <person name="Arcioni S."/>
            <person name="Artiguenave F."/>
            <person name="Aury J.M."/>
            <person name="Ballario P."/>
            <person name="Bolchi A."/>
            <person name="Brenna A."/>
            <person name="Brun A."/>
            <person name="Buee M."/>
            <person name="Cantarel B."/>
            <person name="Chevalier G."/>
            <person name="Couloux A."/>
            <person name="Da Silva C."/>
            <person name="Denoeud F."/>
            <person name="Duplessis S."/>
            <person name="Ghignone S."/>
            <person name="Hilselberger B."/>
            <person name="Iotti M."/>
            <person name="Marcais B."/>
            <person name="Mello A."/>
            <person name="Miranda M."/>
            <person name="Pacioni G."/>
            <person name="Quesneville H."/>
            <person name="Riccioni C."/>
            <person name="Ruotolo R."/>
            <person name="Splivallo R."/>
            <person name="Stocchi V."/>
            <person name="Tisserant E."/>
            <person name="Viscomi A.R."/>
            <person name="Zambonelli A."/>
            <person name="Zampieri E."/>
            <person name="Henrissat B."/>
            <person name="Lebrun M.H."/>
            <person name="Paolocci F."/>
            <person name="Bonfante P."/>
            <person name="Ottonello S."/>
            <person name="Wincker P."/>
        </authorList>
    </citation>
    <scope>NUCLEOTIDE SEQUENCE [LARGE SCALE GENOMIC DNA]</scope>
    <source>
        <strain evidence="9 10">Mel28</strain>
    </source>
</reference>
<feature type="transmembrane region" description="Helical" evidence="8">
    <location>
        <begin position="321"/>
        <end position="340"/>
    </location>
</feature>
<dbReference type="STRING" id="656061.D5GLJ1"/>
<evidence type="ECO:0000256" key="5">
    <source>
        <dbReference type="ARBA" id="ARBA00022989"/>
    </source>
</evidence>
<sequence>MTPNSRTSITLQPPPRSPSPPSPYHSPSTPSTFSALEVVVPDSHSSTSYTMQRLREWWKPTYEPLEDQDEREDMSSSKAQRVSRFEYFIFLSLGVAMLWSWNMFMACATYFQRRFAENEFLLNNFQSLILAVSTITNLGSAVYLSYRQKSASYPWRICASLVINCGVSTVLALSAVVFRVGPEAYITILLTCVFWASWSAGLSQNGIFAFVNKFDGIYTQAIMTGQGVAGVLPAIAQIISVLAIPQSPGTEGSTASPKSAFIYFLTATFVSGSCLLLFLLLLSRHRISPHKSGSEVIDSEDLTPETHTQVSLWVLLKKLKYLSFAVWLCFLVTMVFPVYTQVILSVRPEDSSPRMFKPDVFIPIGFMLWNLGDLSGRVVCGWRRFACDRPKLLALISIARLVFIPLYTMCNIKGHGAVISSDLFYWLVQFTFGMSNGWVGSNVMMSTPGWVDDDEKEASGGFMGMCLVAGLATGSLASFLIFNV</sequence>
<dbReference type="Pfam" id="PF01733">
    <property type="entry name" value="Nucleoside_tran"/>
    <property type="match status" value="1"/>
</dbReference>
<dbReference type="RefSeq" id="XP_002841193.1">
    <property type="nucleotide sequence ID" value="XM_002841147.1"/>
</dbReference>
<dbReference type="OMA" id="GSPWTTK"/>
<dbReference type="PANTHER" id="PTHR10332">
    <property type="entry name" value="EQUILIBRATIVE NUCLEOSIDE TRANSPORTER"/>
    <property type="match status" value="1"/>
</dbReference>
<protein>
    <submittedName>
        <fullName evidence="9">(Perigord truffle) hypothetical protein</fullName>
    </submittedName>
</protein>
<comment type="similarity">
    <text evidence="2">Belongs to the SLC29A/ENT transporter (TC 2.A.57) family.</text>
</comment>
<dbReference type="PRINTS" id="PR01130">
    <property type="entry name" value="DERENTRNSPRT"/>
</dbReference>
<keyword evidence="5 8" id="KW-1133">Transmembrane helix</keyword>
<evidence type="ECO:0000313" key="10">
    <source>
        <dbReference type="Proteomes" id="UP000006911"/>
    </source>
</evidence>
<name>D5GLJ1_TUBMM</name>
<feature type="transmembrane region" description="Helical" evidence="8">
    <location>
        <begin position="423"/>
        <end position="441"/>
    </location>
</feature>
<proteinExistence type="inferred from homology"/>
<evidence type="ECO:0000256" key="1">
    <source>
        <dbReference type="ARBA" id="ARBA00004141"/>
    </source>
</evidence>
<dbReference type="PANTHER" id="PTHR10332:SF88">
    <property type="entry name" value="EQUILIBRATIVE NUCLEOSIDE TRANSPORTER 1, ISOFORM A"/>
    <property type="match status" value="1"/>
</dbReference>
<keyword evidence="6 8" id="KW-0472">Membrane</keyword>
<feature type="transmembrane region" description="Helical" evidence="8">
    <location>
        <begin position="462"/>
        <end position="482"/>
    </location>
</feature>
<evidence type="ECO:0000256" key="4">
    <source>
        <dbReference type="ARBA" id="ARBA00022692"/>
    </source>
</evidence>
<feature type="transmembrane region" description="Helical" evidence="8">
    <location>
        <begin position="184"/>
        <end position="211"/>
    </location>
</feature>
<dbReference type="InParanoid" id="D5GLJ1"/>
<dbReference type="SUPFAM" id="SSF103473">
    <property type="entry name" value="MFS general substrate transporter"/>
    <property type="match status" value="1"/>
</dbReference>
<evidence type="ECO:0000313" key="9">
    <source>
        <dbReference type="EMBL" id="CAZ85384.1"/>
    </source>
</evidence>
<dbReference type="GO" id="GO:0015205">
    <property type="term" value="F:nucleobase transmembrane transporter activity"/>
    <property type="evidence" value="ECO:0007669"/>
    <property type="project" value="TreeGrafter"/>
</dbReference>
<dbReference type="GO" id="GO:0000329">
    <property type="term" value="C:fungal-type vacuole membrane"/>
    <property type="evidence" value="ECO:0007669"/>
    <property type="project" value="TreeGrafter"/>
</dbReference>
<feature type="transmembrane region" description="Helical" evidence="8">
    <location>
        <begin position="360"/>
        <end position="380"/>
    </location>
</feature>
<keyword evidence="4 8" id="KW-0812">Transmembrane</keyword>
<feature type="transmembrane region" description="Helical" evidence="8">
    <location>
        <begin position="87"/>
        <end position="112"/>
    </location>
</feature>
<feature type="transmembrane region" description="Helical" evidence="8">
    <location>
        <begin position="260"/>
        <end position="282"/>
    </location>
</feature>
<dbReference type="InterPro" id="IPR036259">
    <property type="entry name" value="MFS_trans_sf"/>
</dbReference>
<feature type="transmembrane region" description="Helical" evidence="8">
    <location>
        <begin position="158"/>
        <end position="178"/>
    </location>
</feature>
<dbReference type="GO" id="GO:0005886">
    <property type="term" value="C:plasma membrane"/>
    <property type="evidence" value="ECO:0007669"/>
    <property type="project" value="TreeGrafter"/>
</dbReference>
<evidence type="ECO:0000256" key="7">
    <source>
        <dbReference type="SAM" id="MobiDB-lite"/>
    </source>
</evidence>
<organism evidence="9 10">
    <name type="scientific">Tuber melanosporum (strain Mel28)</name>
    <name type="common">Perigord black truffle</name>
    <dbReference type="NCBI Taxonomy" id="656061"/>
    <lineage>
        <taxon>Eukaryota</taxon>
        <taxon>Fungi</taxon>
        <taxon>Dikarya</taxon>
        <taxon>Ascomycota</taxon>
        <taxon>Pezizomycotina</taxon>
        <taxon>Pezizomycetes</taxon>
        <taxon>Pezizales</taxon>
        <taxon>Tuberaceae</taxon>
        <taxon>Tuber</taxon>
    </lineage>
</organism>
<feature type="region of interest" description="Disordered" evidence="7">
    <location>
        <begin position="1"/>
        <end position="30"/>
    </location>
</feature>
<dbReference type="AlphaFoldDB" id="D5GLJ1"/>
<evidence type="ECO:0000256" key="2">
    <source>
        <dbReference type="ARBA" id="ARBA00007965"/>
    </source>
</evidence>
<gene>
    <name evidence="9" type="ORF">GSTUM_00010232001</name>
</gene>
<feature type="transmembrane region" description="Helical" evidence="8">
    <location>
        <begin position="124"/>
        <end position="146"/>
    </location>
</feature>
<keyword evidence="10" id="KW-1185">Reference proteome</keyword>
<dbReference type="Proteomes" id="UP000006911">
    <property type="component" value="Unassembled WGS sequence"/>
</dbReference>
<dbReference type="eggNOG" id="KOG1479">
    <property type="taxonomic scope" value="Eukaryota"/>
</dbReference>
<dbReference type="InterPro" id="IPR002259">
    <property type="entry name" value="Eqnu_transpt"/>
</dbReference>
<dbReference type="KEGG" id="tml:GSTUM_00010232001"/>
<dbReference type="PIRSF" id="PIRSF016379">
    <property type="entry name" value="ENT"/>
    <property type="match status" value="1"/>
</dbReference>
<feature type="compositionally biased region" description="Polar residues" evidence="7">
    <location>
        <begin position="1"/>
        <end position="11"/>
    </location>
</feature>
<keyword evidence="3" id="KW-0813">Transport</keyword>
<comment type="subcellular location">
    <subcellularLocation>
        <location evidence="1">Membrane</location>
        <topology evidence="1">Multi-pass membrane protein</topology>
    </subcellularLocation>
</comment>
<dbReference type="FunCoup" id="D5GLJ1">
    <property type="interactions" value="243"/>
</dbReference>
<feature type="compositionally biased region" description="Pro residues" evidence="7">
    <location>
        <begin position="12"/>
        <end position="24"/>
    </location>
</feature>
<dbReference type="GO" id="GO:0034257">
    <property type="term" value="F:nicotinamide riboside transmembrane transporter activity"/>
    <property type="evidence" value="ECO:0007669"/>
    <property type="project" value="TreeGrafter"/>
</dbReference>
<feature type="transmembrane region" description="Helical" evidence="8">
    <location>
        <begin position="223"/>
        <end position="244"/>
    </location>
</feature>
<accession>D5GLJ1</accession>
<evidence type="ECO:0000256" key="6">
    <source>
        <dbReference type="ARBA" id="ARBA00023136"/>
    </source>
</evidence>
<dbReference type="GeneID" id="9186128"/>
<evidence type="ECO:0000256" key="8">
    <source>
        <dbReference type="SAM" id="Phobius"/>
    </source>
</evidence>